<keyword evidence="2" id="KW-0274">FAD</keyword>
<dbReference type="SUPFAM" id="SSF56176">
    <property type="entry name" value="FAD-binding/transporter-associated domain-like"/>
    <property type="match status" value="1"/>
</dbReference>
<dbReference type="Gene3D" id="3.40.462.10">
    <property type="entry name" value="FAD-linked oxidases, C-terminal domain"/>
    <property type="match status" value="1"/>
</dbReference>
<dbReference type="InterPro" id="IPR016164">
    <property type="entry name" value="FAD-linked_Oxase-like_C"/>
</dbReference>
<dbReference type="Pfam" id="PF01565">
    <property type="entry name" value="FAD_binding_4"/>
    <property type="match status" value="1"/>
</dbReference>
<accession>A0A7W7K9G2</accession>
<name>A0A7W7K9G2_9SPHN</name>
<dbReference type="InterPro" id="IPR016166">
    <property type="entry name" value="FAD-bd_PCMH"/>
</dbReference>
<comment type="caution">
    <text evidence="4">The sequence shown here is derived from an EMBL/GenBank/DDBJ whole genome shotgun (WGS) entry which is preliminary data.</text>
</comment>
<dbReference type="AlphaFoldDB" id="A0A7W7K9G2"/>
<evidence type="ECO:0000256" key="2">
    <source>
        <dbReference type="ARBA" id="ARBA00022827"/>
    </source>
</evidence>
<dbReference type="GO" id="GO:0004458">
    <property type="term" value="F:D-lactate dehydrogenase (cytochrome) activity"/>
    <property type="evidence" value="ECO:0007669"/>
    <property type="project" value="TreeGrafter"/>
</dbReference>
<dbReference type="InterPro" id="IPR006094">
    <property type="entry name" value="Oxid_FAD_bind_N"/>
</dbReference>
<dbReference type="PANTHER" id="PTHR11748:SF114">
    <property type="entry name" value="ARYL-ALCOHOL OXIDASE VANILLYL-ALCOHOL OXIDASE (AFU_ORTHOLOGUE AFUA_3G09500)-RELATED"/>
    <property type="match status" value="1"/>
</dbReference>
<dbReference type="InterPro" id="IPR016167">
    <property type="entry name" value="FAD-bd_PCMH_sub1"/>
</dbReference>
<evidence type="ECO:0000256" key="1">
    <source>
        <dbReference type="ARBA" id="ARBA00022630"/>
    </source>
</evidence>
<dbReference type="EC" id="1.17.9.1" evidence="4"/>
<keyword evidence="4" id="KW-0560">Oxidoreductase</keyword>
<dbReference type="GO" id="GO:0071949">
    <property type="term" value="F:FAD binding"/>
    <property type="evidence" value="ECO:0007669"/>
    <property type="project" value="InterPro"/>
</dbReference>
<dbReference type="GO" id="GO:0018695">
    <property type="term" value="F:4-cresol dehydrogenase (hydroxylating) activity"/>
    <property type="evidence" value="ECO:0007669"/>
    <property type="project" value="UniProtKB-EC"/>
</dbReference>
<dbReference type="GO" id="GO:0008720">
    <property type="term" value="F:D-lactate dehydrogenase (NAD+) activity"/>
    <property type="evidence" value="ECO:0007669"/>
    <property type="project" value="TreeGrafter"/>
</dbReference>
<dbReference type="Gene3D" id="3.30.465.10">
    <property type="match status" value="1"/>
</dbReference>
<dbReference type="InterPro" id="IPR036318">
    <property type="entry name" value="FAD-bd_PCMH-like_sf"/>
</dbReference>
<reference evidence="4 5" key="1">
    <citation type="submission" date="2020-08" db="EMBL/GenBank/DDBJ databases">
        <title>Functional genomics of gut bacteria from endangered species of beetles.</title>
        <authorList>
            <person name="Carlos-Shanley C."/>
        </authorList>
    </citation>
    <scope>NUCLEOTIDE SEQUENCE [LARGE SCALE GENOMIC DNA]</scope>
    <source>
        <strain evidence="4 5">S00245</strain>
    </source>
</reference>
<evidence type="ECO:0000313" key="5">
    <source>
        <dbReference type="Proteomes" id="UP000555448"/>
    </source>
</evidence>
<dbReference type="InterPro" id="IPR016169">
    <property type="entry name" value="FAD-bd_PCMH_sub2"/>
</dbReference>
<dbReference type="InterPro" id="IPR016171">
    <property type="entry name" value="Vanillyl_alc_oxidase_C-sub2"/>
</dbReference>
<feature type="domain" description="FAD-binding PCMH-type" evidence="3">
    <location>
        <begin position="50"/>
        <end position="238"/>
    </location>
</feature>
<organism evidence="4 5">
    <name type="scientific">Novosphingobium chloroacetimidivorans</name>
    <dbReference type="NCBI Taxonomy" id="1428314"/>
    <lineage>
        <taxon>Bacteria</taxon>
        <taxon>Pseudomonadati</taxon>
        <taxon>Pseudomonadota</taxon>
        <taxon>Alphaproteobacteria</taxon>
        <taxon>Sphingomonadales</taxon>
        <taxon>Sphingomonadaceae</taxon>
        <taxon>Novosphingobium</taxon>
    </lineage>
</organism>
<dbReference type="Gene3D" id="3.30.43.10">
    <property type="entry name" value="Uridine Diphospho-n-acetylenolpyruvylglucosamine Reductase, domain 2"/>
    <property type="match status" value="1"/>
</dbReference>
<dbReference type="SUPFAM" id="SSF55103">
    <property type="entry name" value="FAD-linked oxidases, C-terminal domain"/>
    <property type="match status" value="1"/>
</dbReference>
<evidence type="ECO:0000313" key="4">
    <source>
        <dbReference type="EMBL" id="MBB4858670.1"/>
    </source>
</evidence>
<dbReference type="RefSeq" id="WP_184244547.1">
    <property type="nucleotide sequence ID" value="NZ_JACHLR010000007.1"/>
</dbReference>
<dbReference type="PANTHER" id="PTHR11748">
    <property type="entry name" value="D-LACTATE DEHYDROGENASE"/>
    <property type="match status" value="1"/>
</dbReference>
<dbReference type="Gene3D" id="1.10.45.10">
    <property type="entry name" value="Vanillyl-alcohol Oxidase, Chain A, domain 4"/>
    <property type="match status" value="1"/>
</dbReference>
<evidence type="ECO:0000259" key="3">
    <source>
        <dbReference type="PROSITE" id="PS51387"/>
    </source>
</evidence>
<proteinExistence type="predicted"/>
<dbReference type="EMBL" id="JACHLR010000007">
    <property type="protein sequence ID" value="MBB4858670.1"/>
    <property type="molecule type" value="Genomic_DNA"/>
</dbReference>
<protein>
    <submittedName>
        <fullName evidence="4">4-cresol dehydrogenase (Hydroxylating)</fullName>
        <ecNumber evidence="4">1.17.9.1</ecNumber>
    </submittedName>
</protein>
<keyword evidence="1" id="KW-0285">Flavoprotein</keyword>
<gene>
    <name evidence="4" type="ORF">HNO88_001996</name>
</gene>
<dbReference type="Proteomes" id="UP000555448">
    <property type="component" value="Unassembled WGS sequence"/>
</dbReference>
<dbReference type="InterPro" id="IPR016170">
    <property type="entry name" value="Cytok_DH_C_sf"/>
</dbReference>
<keyword evidence="5" id="KW-1185">Reference proteome</keyword>
<dbReference type="PROSITE" id="PS51387">
    <property type="entry name" value="FAD_PCMH"/>
    <property type="match status" value="1"/>
</dbReference>
<sequence length="556" mass="61195">MRTPPGIAEKDFSAALQQFAAIVGQEWVFTSDEDLALYRDAYSPIRDTPEERVASAAVAPQTAEQVQAVVRVANQYGIPLYAISTGKNLGYGGSAPAYSGSVVVDLKRMNRIIEVNDQNHYAIVEPGVSYFDLYNYIKERNLKVWIDTPDPGWGSVVGNALDHGVGHTSSRFRNHFDAHCGMEVVLANGELLRTGMGALPKAKTWGQFKMGFGPIVDGIFSQSNFGIVTKMGFWLKPEPEAFMQAMVFAPRYDDIHPLVSLLRNLENAGIAQGAPELGSPLLGLGATKEIVDLFLKGPPQMAKEQRDLIAKTKLGYSPELERYGAANKLPYWALNLTFYGPAKVVAAQWEAAQDMATAAIKGATFTATPVLTDRLKAAAEGQVYPQNLGIPNMDFFAFGTRAGGMPPANGHMWFSPVIPQSGEGILEANRVFEEAVRTIPLLGSLPILNLRPFSLPAPFYERTFLFILGFPISEEPEQNKAIVTAFRELIKIGADNGWGEYRTPVIFQDQAMGVYSFNDNILLRFNEMIKDAIDPKGILSPGRYGIWPRHLRETKK</sequence>
<dbReference type="GO" id="GO:1903457">
    <property type="term" value="P:lactate catabolic process"/>
    <property type="evidence" value="ECO:0007669"/>
    <property type="project" value="TreeGrafter"/>
</dbReference>